<reference evidence="1" key="1">
    <citation type="submission" date="2021-02" db="EMBL/GenBank/DDBJ databases">
        <authorList>
            <person name="Dougan E. K."/>
            <person name="Rhodes N."/>
            <person name="Thang M."/>
            <person name="Chan C."/>
        </authorList>
    </citation>
    <scope>NUCLEOTIDE SEQUENCE</scope>
</reference>
<accession>A0A812QZM9</accession>
<name>A0A812QZM9_SYMPI</name>
<evidence type="ECO:0000313" key="2">
    <source>
        <dbReference type="Proteomes" id="UP000649617"/>
    </source>
</evidence>
<sequence length="125" mass="13742">MAVQKKEKNPFLPEQGQSCWVWFAPKSGNDDQPSGTRDAAALPHNAAAHEARQQKGLWGKKAYRLGQATFVSDSMDGTALVRERGAKGTGSIKVRAGLILDWYEGLLVLDALLRDVTKEKETCAW</sequence>
<protein>
    <submittedName>
        <fullName evidence="1">Uncharacterized protein</fullName>
    </submittedName>
</protein>
<feature type="non-terminal residue" evidence="1">
    <location>
        <position position="1"/>
    </location>
</feature>
<gene>
    <name evidence="1" type="ORF">SPIL2461_LOCUS10121</name>
</gene>
<proteinExistence type="predicted"/>
<dbReference type="Proteomes" id="UP000649617">
    <property type="component" value="Unassembled WGS sequence"/>
</dbReference>
<keyword evidence="2" id="KW-1185">Reference proteome</keyword>
<dbReference type="AlphaFoldDB" id="A0A812QZM9"/>
<dbReference type="OrthoDB" id="447813at2759"/>
<dbReference type="EMBL" id="CAJNIZ010018480">
    <property type="protein sequence ID" value="CAE7410612.1"/>
    <property type="molecule type" value="Genomic_DNA"/>
</dbReference>
<organism evidence="1 2">
    <name type="scientific">Symbiodinium pilosum</name>
    <name type="common">Dinoflagellate</name>
    <dbReference type="NCBI Taxonomy" id="2952"/>
    <lineage>
        <taxon>Eukaryota</taxon>
        <taxon>Sar</taxon>
        <taxon>Alveolata</taxon>
        <taxon>Dinophyceae</taxon>
        <taxon>Suessiales</taxon>
        <taxon>Symbiodiniaceae</taxon>
        <taxon>Symbiodinium</taxon>
    </lineage>
</organism>
<comment type="caution">
    <text evidence="1">The sequence shown here is derived from an EMBL/GenBank/DDBJ whole genome shotgun (WGS) entry which is preliminary data.</text>
</comment>
<evidence type="ECO:0000313" key="1">
    <source>
        <dbReference type="EMBL" id="CAE7410612.1"/>
    </source>
</evidence>